<gene>
    <name evidence="1" type="ORF">WOB96_09935</name>
</gene>
<accession>A0ABU9D978</accession>
<organism evidence="1 2">
    <name type="scientific">Thermithiobacillus plumbiphilus</name>
    <dbReference type="NCBI Taxonomy" id="1729899"/>
    <lineage>
        <taxon>Bacteria</taxon>
        <taxon>Pseudomonadati</taxon>
        <taxon>Pseudomonadota</taxon>
        <taxon>Acidithiobacillia</taxon>
        <taxon>Acidithiobacillales</taxon>
        <taxon>Thermithiobacillaceae</taxon>
        <taxon>Thermithiobacillus</taxon>
    </lineage>
</organism>
<protein>
    <submittedName>
        <fullName evidence="1">Uncharacterized protein</fullName>
    </submittedName>
</protein>
<reference evidence="1 2" key="1">
    <citation type="submission" date="2024-04" db="EMBL/GenBank/DDBJ databases">
        <authorList>
            <person name="Abashina T."/>
            <person name="Shaikin A."/>
        </authorList>
    </citation>
    <scope>NUCLEOTIDE SEQUENCE [LARGE SCALE GENOMIC DNA]</scope>
    <source>
        <strain evidence="1 2">AAFK</strain>
    </source>
</reference>
<dbReference type="RefSeq" id="WP_341371140.1">
    <property type="nucleotide sequence ID" value="NZ_JBBPCO010000009.1"/>
</dbReference>
<evidence type="ECO:0000313" key="2">
    <source>
        <dbReference type="Proteomes" id="UP001446205"/>
    </source>
</evidence>
<comment type="caution">
    <text evidence="1">The sequence shown here is derived from an EMBL/GenBank/DDBJ whole genome shotgun (WGS) entry which is preliminary data.</text>
</comment>
<dbReference type="Proteomes" id="UP001446205">
    <property type="component" value="Unassembled WGS sequence"/>
</dbReference>
<dbReference type="EMBL" id="JBBPCO010000009">
    <property type="protein sequence ID" value="MEK8090083.1"/>
    <property type="molecule type" value="Genomic_DNA"/>
</dbReference>
<evidence type="ECO:0000313" key="1">
    <source>
        <dbReference type="EMBL" id="MEK8090083.1"/>
    </source>
</evidence>
<sequence length="111" mass="12419">MKTDKYSLLTDLGRGRVSKNRHYLLLTREPGLGAYRSFHRLLGLSQRLCASQQHTQRIERTESDEICIEIGGLPGRGSEFALLSPAEARILANFAIPDWARARIVEVLGGK</sequence>
<name>A0ABU9D978_9PROT</name>
<proteinExistence type="predicted"/>
<keyword evidence="2" id="KW-1185">Reference proteome</keyword>